<evidence type="ECO:0000313" key="2">
    <source>
        <dbReference type="EMBL" id="GAA5226398.1"/>
    </source>
</evidence>
<accession>A0ABP9TJR0</accession>
<keyword evidence="3" id="KW-1185">Reference proteome</keyword>
<dbReference type="Proteomes" id="UP001501257">
    <property type="component" value="Unassembled WGS sequence"/>
</dbReference>
<gene>
    <name evidence="2" type="ORF">GCM10025778_09290</name>
</gene>
<feature type="region of interest" description="Disordered" evidence="1">
    <location>
        <begin position="153"/>
        <end position="183"/>
    </location>
</feature>
<evidence type="ECO:0000256" key="1">
    <source>
        <dbReference type="SAM" id="MobiDB-lite"/>
    </source>
</evidence>
<dbReference type="EMBL" id="BAABLK010000020">
    <property type="protein sequence ID" value="GAA5226398.1"/>
    <property type="molecule type" value="Genomic_DNA"/>
</dbReference>
<reference evidence="3" key="1">
    <citation type="journal article" date="2019" name="Int. J. Syst. Evol. Microbiol.">
        <title>The Global Catalogue of Microorganisms (GCM) 10K type strain sequencing project: providing services to taxonomists for standard genome sequencing and annotation.</title>
        <authorList>
            <consortium name="The Broad Institute Genomics Platform"/>
            <consortium name="The Broad Institute Genome Sequencing Center for Infectious Disease"/>
            <person name="Wu L."/>
            <person name="Ma J."/>
        </authorList>
    </citation>
    <scope>NUCLEOTIDE SEQUENCE [LARGE SCALE GENOMIC DNA]</scope>
    <source>
        <strain evidence="3">JCM 18952</strain>
    </source>
</reference>
<proteinExistence type="predicted"/>
<dbReference type="SUPFAM" id="SSF143631">
    <property type="entry name" value="ApbE-like"/>
    <property type="match status" value="1"/>
</dbReference>
<organism evidence="2 3">
    <name type="scientific">Paeniglutamicibacter antarcticus</name>
    <dbReference type="NCBI Taxonomy" id="494023"/>
    <lineage>
        <taxon>Bacteria</taxon>
        <taxon>Bacillati</taxon>
        <taxon>Actinomycetota</taxon>
        <taxon>Actinomycetes</taxon>
        <taxon>Micrococcales</taxon>
        <taxon>Micrococcaceae</taxon>
        <taxon>Paeniglutamicibacter</taxon>
    </lineage>
</organism>
<name>A0ABP9TJR0_9MICC</name>
<dbReference type="InterPro" id="IPR024932">
    <property type="entry name" value="ApbE"/>
</dbReference>
<comment type="caution">
    <text evidence="2">The sequence shown here is derived from an EMBL/GenBank/DDBJ whole genome shotgun (WGS) entry which is preliminary data.</text>
</comment>
<evidence type="ECO:0008006" key="4">
    <source>
        <dbReference type="Google" id="ProtNLM"/>
    </source>
</evidence>
<dbReference type="Pfam" id="PF02424">
    <property type="entry name" value="ApbE"/>
    <property type="match status" value="1"/>
</dbReference>
<protein>
    <recommendedName>
        <fullName evidence="4">FAD:protein FMN transferase</fullName>
    </recommendedName>
</protein>
<dbReference type="InterPro" id="IPR003374">
    <property type="entry name" value="ApbE-like_sf"/>
</dbReference>
<evidence type="ECO:0000313" key="3">
    <source>
        <dbReference type="Proteomes" id="UP001501257"/>
    </source>
</evidence>
<sequence length="183" mass="19443">MDPALGRDLENLGYDRDLTSVQLHPRGIQNLYEPMVRRTPGWKRVRLQGNMLMVPADLRLDLGATAKADAADLAVAAVAEQTGSGVLVCLGGDLALAGHAPAGGWQVLVQDLETDPAQKVALEHAKAALAAPVPRGPPHPGSAVWAAGAGNLPAGKRVQHRGNRERACRSGPLHRQQHRRTSH</sequence>
<dbReference type="Gene3D" id="3.10.520.10">
    <property type="entry name" value="ApbE-like domains"/>
    <property type="match status" value="1"/>
</dbReference>